<evidence type="ECO:0000313" key="4">
    <source>
        <dbReference type="EMBL" id="MDF8263358.1"/>
    </source>
</evidence>
<dbReference type="Pfam" id="PF14016">
    <property type="entry name" value="DUF4232"/>
    <property type="match status" value="1"/>
</dbReference>
<feature type="compositionally biased region" description="Polar residues" evidence="1">
    <location>
        <begin position="33"/>
        <end position="48"/>
    </location>
</feature>
<dbReference type="RefSeq" id="WP_277191106.1">
    <property type="nucleotide sequence ID" value="NZ_JAROAV010000010.1"/>
</dbReference>
<sequence>MRARPVVLSLAVAAALAGCGTEVAPGQEGGRTPSGTDGKPSTTASRSAPATPPVRVTDAAAPRSGGPCQPSQLRLVAGGTDASLGYREMAVVATNTSRTPCTVAGYATATMWGTSGQRFRVTRDRTMAVYDNDGPIRPRTVRIAPGRKAVVRLGWRGDGAAAGVEQVGSFALTVTRGSAPAPVTLTEHTMPIDIVDGGSVRVSGWRTAPETVGPQD</sequence>
<proteinExistence type="predicted"/>
<accession>A0ABT6C322</accession>
<reference evidence="4 5" key="1">
    <citation type="submission" date="2023-03" db="EMBL/GenBank/DDBJ databases">
        <title>YIM 133296 draft genome.</title>
        <authorList>
            <person name="Xiong L."/>
        </authorList>
    </citation>
    <scope>NUCLEOTIDE SEQUENCE [LARGE SCALE GENOMIC DNA]</scope>
    <source>
        <strain evidence="4 5">YIM 133296</strain>
    </source>
</reference>
<evidence type="ECO:0000256" key="1">
    <source>
        <dbReference type="SAM" id="MobiDB-lite"/>
    </source>
</evidence>
<feature type="domain" description="DUF4232" evidence="3">
    <location>
        <begin position="68"/>
        <end position="205"/>
    </location>
</feature>
<feature type="chain" id="PRO_5045958237" evidence="2">
    <location>
        <begin position="18"/>
        <end position="216"/>
    </location>
</feature>
<dbReference type="PROSITE" id="PS51257">
    <property type="entry name" value="PROKAR_LIPOPROTEIN"/>
    <property type="match status" value="1"/>
</dbReference>
<organism evidence="4 5">
    <name type="scientific">Luteipulveratus flavus</name>
    <dbReference type="NCBI Taxonomy" id="3031728"/>
    <lineage>
        <taxon>Bacteria</taxon>
        <taxon>Bacillati</taxon>
        <taxon>Actinomycetota</taxon>
        <taxon>Actinomycetes</taxon>
        <taxon>Micrococcales</taxon>
        <taxon>Dermacoccaceae</taxon>
        <taxon>Luteipulveratus</taxon>
    </lineage>
</organism>
<keyword evidence="5" id="KW-1185">Reference proteome</keyword>
<gene>
    <name evidence="4" type="ORF">P4R38_03730</name>
</gene>
<protein>
    <submittedName>
        <fullName evidence="4">DUF4232 domain-containing protein</fullName>
    </submittedName>
</protein>
<dbReference type="InterPro" id="IPR025326">
    <property type="entry name" value="DUF4232"/>
</dbReference>
<evidence type="ECO:0000313" key="5">
    <source>
        <dbReference type="Proteomes" id="UP001528912"/>
    </source>
</evidence>
<evidence type="ECO:0000256" key="2">
    <source>
        <dbReference type="SAM" id="SignalP"/>
    </source>
</evidence>
<evidence type="ECO:0000259" key="3">
    <source>
        <dbReference type="Pfam" id="PF14016"/>
    </source>
</evidence>
<comment type="caution">
    <text evidence="4">The sequence shown here is derived from an EMBL/GenBank/DDBJ whole genome shotgun (WGS) entry which is preliminary data.</text>
</comment>
<keyword evidence="2" id="KW-0732">Signal</keyword>
<feature type="region of interest" description="Disordered" evidence="1">
    <location>
        <begin position="22"/>
        <end position="73"/>
    </location>
</feature>
<feature type="signal peptide" evidence="2">
    <location>
        <begin position="1"/>
        <end position="17"/>
    </location>
</feature>
<dbReference type="Proteomes" id="UP001528912">
    <property type="component" value="Unassembled WGS sequence"/>
</dbReference>
<dbReference type="EMBL" id="JAROAV010000010">
    <property type="protein sequence ID" value="MDF8263358.1"/>
    <property type="molecule type" value="Genomic_DNA"/>
</dbReference>
<name>A0ABT6C322_9MICO</name>